<dbReference type="Pfam" id="PF03190">
    <property type="entry name" value="Thioredox_DsbH"/>
    <property type="match status" value="1"/>
</dbReference>
<dbReference type="InterPro" id="IPR036249">
    <property type="entry name" value="Thioredoxin-like_sf"/>
</dbReference>
<dbReference type="SUPFAM" id="SSF52833">
    <property type="entry name" value="Thioredoxin-like"/>
    <property type="match status" value="1"/>
</dbReference>
<evidence type="ECO:0000313" key="2">
    <source>
        <dbReference type="EMBL" id="MBO0343264.1"/>
    </source>
</evidence>
<feature type="domain" description="Spermatogenesis-associated protein 20-like TRX" evidence="1">
    <location>
        <begin position="62"/>
        <end position="215"/>
    </location>
</feature>
<gene>
    <name evidence="2" type="ORF">J0654_16535</name>
</gene>
<dbReference type="InterPro" id="IPR012341">
    <property type="entry name" value="6hp_glycosidase-like_sf"/>
</dbReference>
<dbReference type="InterPro" id="IPR008928">
    <property type="entry name" value="6-hairpin_glycosidase_sf"/>
</dbReference>
<name>A0ABS3FJC8_9FLAO</name>
<dbReference type="PIRSF" id="PIRSF006402">
    <property type="entry name" value="UCP006402_thioredoxin"/>
    <property type="match status" value="1"/>
</dbReference>
<dbReference type="InterPro" id="IPR004879">
    <property type="entry name" value="Ssp411-like_TRX"/>
</dbReference>
<dbReference type="RefSeq" id="WP_207030236.1">
    <property type="nucleotide sequence ID" value="NZ_JAFLNM010000005.1"/>
</dbReference>
<comment type="caution">
    <text evidence="2">The sequence shown here is derived from an EMBL/GenBank/DDBJ whole genome shotgun (WGS) entry which is preliminary data.</text>
</comment>
<evidence type="ECO:0000313" key="3">
    <source>
        <dbReference type="Proteomes" id="UP000664807"/>
    </source>
</evidence>
<dbReference type="PANTHER" id="PTHR42899:SF1">
    <property type="entry name" value="SPERMATOGENESIS-ASSOCIATED PROTEIN 20"/>
    <property type="match status" value="1"/>
</dbReference>
<keyword evidence="3" id="KW-1185">Reference proteome</keyword>
<dbReference type="CDD" id="cd02955">
    <property type="entry name" value="SSP411"/>
    <property type="match status" value="1"/>
</dbReference>
<dbReference type="EMBL" id="JAFLNM010000005">
    <property type="protein sequence ID" value="MBO0343264.1"/>
    <property type="molecule type" value="Genomic_DNA"/>
</dbReference>
<evidence type="ECO:0000259" key="1">
    <source>
        <dbReference type="Pfam" id="PF03190"/>
    </source>
</evidence>
<accession>A0ABS3FJC8</accession>
<dbReference type="PANTHER" id="PTHR42899">
    <property type="entry name" value="SPERMATOGENESIS-ASSOCIATED PROTEIN 20"/>
    <property type="match status" value="1"/>
</dbReference>
<sequence length="731" mass="83333">MMWKQIRFLPITSYIDFFRTLHFNPGFLAFLLLAMGSCKNVGESKPSSQLDGETANRVFEFTNDLVDESSPYLLQHAHNPVDWRPWSPDALDTAQNTNQLIVLSIGYSSCHWCHVMEEESFEDIEVAALMNENFVNIKVDREERPDLDQVYQTALKLVSGNGGWPLNAILLPDGKPVYLGTYHTKEEWMAVLSKFSSEYKNNPDKIKEYAALLTKGVQGFYELPASTNGLTDSRLMVESGIAKWSNSWDNTWGGDMGNQKFVGPAKLNMLLDYSVLENDESAKHHVELTLEKVAMGGIYDHIGGGFFRYSTDPYWKTPHFEKMLYDNAQLIQLYAKAYQVMPNPRFKDVVYKTFGFLKDEMRNPNGGYYSAMDADSNGKEGGYYIWEKDDLRSVLQEDYPLFAEYFNIKDGEELQEGGFVPYTTRQGSAFADENDLSVEEFNNKKETWEKALVSHREKRKRPAIDDKIITSWNALLIDGYIQAYRTFDDQVFLTEAQKVFDFLMSHNYYGESLLHSFKEEGSRQEVFLEDYAFMAKSALGLYEVTLKPNYLDVAKRLLNTAMARFADESGMYAYSKSDELITKIINIPDGVLPSANAIMAQLLFKIGHIEYNKKFLQKSDDMLSMTTNGINENIGFYGTWASLMLHKAYPYLEIVVVGENAASVISEIDNYPFSNTLLVGSSTESDLSIFDGRYVEGETFIYVCENKTCKLPVTTIPDFLKQMTSFGHPAF</sequence>
<reference evidence="2 3" key="1">
    <citation type="submission" date="2021-03" db="EMBL/GenBank/DDBJ databases">
        <title>Muricauda lutimaris sp. nov. and Muricauda ruestringensis sp. nov, two marine members of the Flavobacteriaceae isolated from deep sea sediments of Western Pacific.</title>
        <authorList>
            <person name="Zhao S."/>
            <person name="Liu R."/>
        </authorList>
    </citation>
    <scope>NUCLEOTIDE SEQUENCE [LARGE SCALE GENOMIC DNA]</scope>
    <source>
        <strain evidence="2 3">BC31-3-A3</strain>
    </source>
</reference>
<proteinExistence type="predicted"/>
<dbReference type="Proteomes" id="UP000664807">
    <property type="component" value="Unassembled WGS sequence"/>
</dbReference>
<dbReference type="Gene3D" id="3.40.30.10">
    <property type="entry name" value="Glutaredoxin"/>
    <property type="match status" value="1"/>
</dbReference>
<dbReference type="Gene3D" id="1.50.10.10">
    <property type="match status" value="2"/>
</dbReference>
<protein>
    <submittedName>
        <fullName evidence="2">Thioredoxin domain-containing protein</fullName>
    </submittedName>
</protein>
<organism evidence="2 3">
    <name type="scientific">Flagellimonas profundi</name>
    <dbReference type="NCBI Taxonomy" id="2915620"/>
    <lineage>
        <taxon>Bacteria</taxon>
        <taxon>Pseudomonadati</taxon>
        <taxon>Bacteroidota</taxon>
        <taxon>Flavobacteriia</taxon>
        <taxon>Flavobacteriales</taxon>
        <taxon>Flavobacteriaceae</taxon>
        <taxon>Flagellimonas</taxon>
    </lineage>
</organism>
<dbReference type="SUPFAM" id="SSF48208">
    <property type="entry name" value="Six-hairpin glycosidases"/>
    <property type="match status" value="1"/>
</dbReference>
<dbReference type="InterPro" id="IPR024705">
    <property type="entry name" value="Ssp411"/>
</dbReference>